<evidence type="ECO:0000313" key="3">
    <source>
        <dbReference type="Proteomes" id="UP000031278"/>
    </source>
</evidence>
<dbReference type="RefSeq" id="WP_039462592.1">
    <property type="nucleotide sequence ID" value="NZ_JWLZ01000159.1"/>
</dbReference>
<organism evidence="2 3">
    <name type="scientific">Photobacterium gaetbulicola</name>
    <dbReference type="NCBI Taxonomy" id="1295392"/>
    <lineage>
        <taxon>Bacteria</taxon>
        <taxon>Pseudomonadati</taxon>
        <taxon>Pseudomonadota</taxon>
        <taxon>Gammaproteobacteria</taxon>
        <taxon>Vibrionales</taxon>
        <taxon>Vibrionaceae</taxon>
        <taxon>Photobacterium</taxon>
    </lineage>
</organism>
<keyword evidence="1" id="KW-0472">Membrane</keyword>
<protein>
    <submittedName>
        <fullName evidence="2">Membrane protein</fullName>
    </submittedName>
</protein>
<accession>A0A0B9G3L6</accession>
<reference evidence="2 3" key="1">
    <citation type="submission" date="2014-12" db="EMBL/GenBank/DDBJ databases">
        <title>Genome sequencing of Photobacterium gaetbulicola AD005a.</title>
        <authorList>
            <person name="Adrian T.G.S."/>
            <person name="Chan K.G."/>
        </authorList>
    </citation>
    <scope>NUCLEOTIDE SEQUENCE [LARGE SCALE GENOMIC DNA]</scope>
    <source>
        <strain evidence="2 3">AD005a</strain>
    </source>
</reference>
<evidence type="ECO:0000313" key="2">
    <source>
        <dbReference type="EMBL" id="KHT63343.1"/>
    </source>
</evidence>
<dbReference type="Proteomes" id="UP000031278">
    <property type="component" value="Unassembled WGS sequence"/>
</dbReference>
<feature type="transmembrane region" description="Helical" evidence="1">
    <location>
        <begin position="44"/>
        <end position="69"/>
    </location>
</feature>
<evidence type="ECO:0000256" key="1">
    <source>
        <dbReference type="SAM" id="Phobius"/>
    </source>
</evidence>
<name>A0A0B9G3L6_9GAMM</name>
<sequence length="224" mass="24165">MNTALIFLIPALLGAQLILSLVLTKGEICPGQRGRVHKTLPALLVGWLVVALAQPYAFLPLVALGYFTLKVKTGKTRDAGPLNVFYAANVLAFFVWFSLLPTLTLPVAILSLASIALFGSLVAHILLTQARTRLQAFHRLLPFAGFVSAMVSVLCLLWLAYQLDETQLALLTNNVVAALVLLVAGLLVWAMHLLTGKTVNRWQLVVAAGILVISANMQVALISF</sequence>
<keyword evidence="1" id="KW-0812">Transmembrane</keyword>
<dbReference type="EMBL" id="JWLZ01000159">
    <property type="protein sequence ID" value="KHT63343.1"/>
    <property type="molecule type" value="Genomic_DNA"/>
</dbReference>
<keyword evidence="1" id="KW-1133">Transmembrane helix</keyword>
<gene>
    <name evidence="2" type="ORF">RJ45_13205</name>
</gene>
<proteinExistence type="predicted"/>
<comment type="caution">
    <text evidence="2">The sequence shown here is derived from an EMBL/GenBank/DDBJ whole genome shotgun (WGS) entry which is preliminary data.</text>
</comment>
<feature type="transmembrane region" description="Helical" evidence="1">
    <location>
        <begin position="202"/>
        <end position="222"/>
    </location>
</feature>
<feature type="transmembrane region" description="Helical" evidence="1">
    <location>
        <begin position="167"/>
        <end position="190"/>
    </location>
</feature>
<feature type="transmembrane region" description="Helical" evidence="1">
    <location>
        <begin position="81"/>
        <end position="99"/>
    </location>
</feature>
<dbReference type="AlphaFoldDB" id="A0A0B9G3L6"/>
<feature type="transmembrane region" description="Helical" evidence="1">
    <location>
        <begin position="105"/>
        <end position="128"/>
    </location>
</feature>
<feature type="transmembrane region" description="Helical" evidence="1">
    <location>
        <begin position="140"/>
        <end position="161"/>
    </location>
</feature>